<feature type="transmembrane region" description="Helical" evidence="5">
    <location>
        <begin position="350"/>
        <end position="371"/>
    </location>
</feature>
<dbReference type="PANTHER" id="PTHR24064">
    <property type="entry name" value="SOLUTE CARRIER FAMILY 22 MEMBER"/>
    <property type="match status" value="1"/>
</dbReference>
<name>A0AAV1ZUF3_9ARAC</name>
<evidence type="ECO:0000313" key="8">
    <source>
        <dbReference type="Proteomes" id="UP001497382"/>
    </source>
</evidence>
<dbReference type="AlphaFoldDB" id="A0AAV1ZUF3"/>
<dbReference type="InterPro" id="IPR036259">
    <property type="entry name" value="MFS_trans_sf"/>
</dbReference>
<accession>A0AAV1ZUF3</accession>
<dbReference type="Gene3D" id="3.40.525.10">
    <property type="entry name" value="CRAL-TRIO lipid binding domain"/>
    <property type="match status" value="1"/>
</dbReference>
<dbReference type="Pfam" id="PF00083">
    <property type="entry name" value="Sugar_tr"/>
    <property type="match status" value="1"/>
</dbReference>
<dbReference type="InterPro" id="IPR020846">
    <property type="entry name" value="MFS_dom"/>
</dbReference>
<feature type="transmembrane region" description="Helical" evidence="5">
    <location>
        <begin position="584"/>
        <end position="603"/>
    </location>
</feature>
<dbReference type="InterPro" id="IPR036865">
    <property type="entry name" value="CRAL-TRIO_dom_sf"/>
</dbReference>
<keyword evidence="3 5" id="KW-1133">Transmembrane helix</keyword>
<keyword evidence="4 5" id="KW-0472">Membrane</keyword>
<feature type="transmembrane region" description="Helical" evidence="5">
    <location>
        <begin position="467"/>
        <end position="484"/>
    </location>
</feature>
<dbReference type="GO" id="GO:0016020">
    <property type="term" value="C:membrane"/>
    <property type="evidence" value="ECO:0007669"/>
    <property type="project" value="UniProtKB-SubCell"/>
</dbReference>
<evidence type="ECO:0000256" key="2">
    <source>
        <dbReference type="ARBA" id="ARBA00022692"/>
    </source>
</evidence>
<comment type="caution">
    <text evidence="7">The sequence shown here is derived from an EMBL/GenBank/DDBJ whole genome shotgun (WGS) entry which is preliminary data.</text>
</comment>
<dbReference type="Pfam" id="PF00650">
    <property type="entry name" value="CRAL_TRIO"/>
    <property type="match status" value="1"/>
</dbReference>
<evidence type="ECO:0000259" key="6">
    <source>
        <dbReference type="PROSITE" id="PS50850"/>
    </source>
</evidence>
<feature type="transmembrane region" description="Helical" evidence="5">
    <location>
        <begin position="377"/>
        <end position="397"/>
    </location>
</feature>
<protein>
    <recommendedName>
        <fullName evidence="6">Major facilitator superfamily (MFS) profile domain-containing protein</fullName>
    </recommendedName>
</protein>
<dbReference type="PROSITE" id="PS50850">
    <property type="entry name" value="MFS"/>
    <property type="match status" value="1"/>
</dbReference>
<evidence type="ECO:0000313" key="7">
    <source>
        <dbReference type="EMBL" id="CAL1275453.1"/>
    </source>
</evidence>
<dbReference type="InterPro" id="IPR001251">
    <property type="entry name" value="CRAL-TRIO_dom"/>
</dbReference>
<dbReference type="SUPFAM" id="SSF103473">
    <property type="entry name" value="MFS general substrate transporter"/>
    <property type="match status" value="1"/>
</dbReference>
<comment type="subcellular location">
    <subcellularLocation>
        <location evidence="1">Membrane</location>
        <topology evidence="1">Multi-pass membrane protein</topology>
    </subcellularLocation>
</comment>
<keyword evidence="8" id="KW-1185">Reference proteome</keyword>
<gene>
    <name evidence="7" type="ORF">LARSCL_LOCUS8075</name>
</gene>
<dbReference type="EMBL" id="CAXIEN010000084">
    <property type="protein sequence ID" value="CAL1275453.1"/>
    <property type="molecule type" value="Genomic_DNA"/>
</dbReference>
<reference evidence="7 8" key="1">
    <citation type="submission" date="2024-04" db="EMBL/GenBank/DDBJ databases">
        <authorList>
            <person name="Rising A."/>
            <person name="Reimegard J."/>
            <person name="Sonavane S."/>
            <person name="Akerstrom W."/>
            <person name="Nylinder S."/>
            <person name="Hedman E."/>
            <person name="Kallberg Y."/>
        </authorList>
    </citation>
    <scope>NUCLEOTIDE SEQUENCE [LARGE SCALE GENOMIC DNA]</scope>
</reference>
<feature type="transmembrane region" description="Helical" evidence="5">
    <location>
        <begin position="524"/>
        <end position="541"/>
    </location>
</feature>
<evidence type="ECO:0000256" key="1">
    <source>
        <dbReference type="ARBA" id="ARBA00004141"/>
    </source>
</evidence>
<dbReference type="CDD" id="cd00170">
    <property type="entry name" value="SEC14"/>
    <property type="match status" value="1"/>
</dbReference>
<feature type="transmembrane region" description="Helical" evidence="5">
    <location>
        <begin position="261"/>
        <end position="285"/>
    </location>
</feature>
<proteinExistence type="predicted"/>
<sequence length="678" mass="77033">MQLYRDPMVQIHGFKVIYDFKDTDVRHLRYATFQNLWLLYHVPANCLPAREKGVHLINQTVLPKALWTIIKPLLSEKLKSRALRNTCVKFRPIVWTPIAVTYILTKVFSIIDFVYDCSRMGVHNVENGFSAKKSETEEDLMDLVGGEGPWQRWIFVMAALSIFPDASQNMAMAFFAPNLDHWCSRPSDVNVSVQEWKATGIPADDMHCSRYRFLNHTNVHEDQLKNSTMKETLVCASWEYDDSLYQSTVLSQFNLVCDREWLISLSKSVYIAGYFLSATVFVYLADKFGRRPIIAMCNTIALVSAIISLFSTSFLMFAVTRFFIAAGVTGLDSIIYVLMMEIISPKYRSAYGIGVNLGWVLGYLCLPGIAWLLRHWIYMQIALTVPFVVLLSTWWLLPESPRWLLAHGKTEEAVKILSRAAKRNRFHVSETKLMQMISKTTKAHEAEAETEKVNILQLFKPGLWQKTVIIFYLWITNAFVYYGISYNTNELAGDPFLNFALYGVIEIPAYVLTLFVIQSKGRRAPLAMSCLAAGISCWMIYPIPKDPWWMSEIVSLLGKFCITASFSILHVFATEIFPTTLRTVGYGFPQLGARLGAFIAPFVREMGKASHPLVPQFTFGFLAVTAGLLSLLLPETKNRSFPDTVKEAAQISRKNAAEKDIETVVVLKDLRIRSESTD</sequence>
<feature type="transmembrane region" description="Helical" evidence="5">
    <location>
        <begin position="496"/>
        <end position="517"/>
    </location>
</feature>
<feature type="transmembrane region" description="Helical" evidence="5">
    <location>
        <begin position="615"/>
        <end position="633"/>
    </location>
</feature>
<dbReference type="GO" id="GO:0022857">
    <property type="term" value="F:transmembrane transporter activity"/>
    <property type="evidence" value="ECO:0007669"/>
    <property type="project" value="InterPro"/>
</dbReference>
<dbReference type="CDD" id="cd17317">
    <property type="entry name" value="MFS_SLC22"/>
    <property type="match status" value="1"/>
</dbReference>
<dbReference type="Gene3D" id="1.20.1250.20">
    <property type="entry name" value="MFS general substrate transporter like domains"/>
    <property type="match status" value="1"/>
</dbReference>
<feature type="transmembrane region" description="Helical" evidence="5">
    <location>
        <begin position="316"/>
        <end position="338"/>
    </location>
</feature>
<feature type="domain" description="Major facilitator superfamily (MFS) profile" evidence="6">
    <location>
        <begin position="154"/>
        <end position="638"/>
    </location>
</feature>
<dbReference type="InterPro" id="IPR005828">
    <property type="entry name" value="MFS_sugar_transport-like"/>
</dbReference>
<feature type="transmembrane region" description="Helical" evidence="5">
    <location>
        <begin position="553"/>
        <end position="572"/>
    </location>
</feature>
<organism evidence="7 8">
    <name type="scientific">Larinioides sclopetarius</name>
    <dbReference type="NCBI Taxonomy" id="280406"/>
    <lineage>
        <taxon>Eukaryota</taxon>
        <taxon>Metazoa</taxon>
        <taxon>Ecdysozoa</taxon>
        <taxon>Arthropoda</taxon>
        <taxon>Chelicerata</taxon>
        <taxon>Arachnida</taxon>
        <taxon>Araneae</taxon>
        <taxon>Araneomorphae</taxon>
        <taxon>Entelegynae</taxon>
        <taxon>Araneoidea</taxon>
        <taxon>Araneidae</taxon>
        <taxon>Larinioides</taxon>
    </lineage>
</organism>
<dbReference type="Proteomes" id="UP001497382">
    <property type="component" value="Unassembled WGS sequence"/>
</dbReference>
<dbReference type="SUPFAM" id="SSF52087">
    <property type="entry name" value="CRAL/TRIO domain"/>
    <property type="match status" value="1"/>
</dbReference>
<evidence type="ECO:0000256" key="5">
    <source>
        <dbReference type="SAM" id="Phobius"/>
    </source>
</evidence>
<keyword evidence="2 5" id="KW-0812">Transmembrane</keyword>
<evidence type="ECO:0000256" key="3">
    <source>
        <dbReference type="ARBA" id="ARBA00022989"/>
    </source>
</evidence>
<feature type="transmembrane region" description="Helical" evidence="5">
    <location>
        <begin position="292"/>
        <end position="310"/>
    </location>
</feature>
<evidence type="ECO:0000256" key="4">
    <source>
        <dbReference type="ARBA" id="ARBA00023136"/>
    </source>
</evidence>